<feature type="chain" id="PRO_5042523140" evidence="2">
    <location>
        <begin position="19"/>
        <end position="151"/>
    </location>
</feature>
<dbReference type="Pfam" id="PF07841">
    <property type="entry name" value="DM4_12"/>
    <property type="match status" value="1"/>
</dbReference>
<keyword evidence="2" id="KW-0732">Signal</keyword>
<organism evidence="3 4">
    <name type="scientific">Galendromus occidentalis</name>
    <name type="common">western predatory mite</name>
    <dbReference type="NCBI Taxonomy" id="34638"/>
    <lineage>
        <taxon>Eukaryota</taxon>
        <taxon>Metazoa</taxon>
        <taxon>Ecdysozoa</taxon>
        <taxon>Arthropoda</taxon>
        <taxon>Chelicerata</taxon>
        <taxon>Arachnida</taxon>
        <taxon>Acari</taxon>
        <taxon>Parasitiformes</taxon>
        <taxon>Mesostigmata</taxon>
        <taxon>Gamasina</taxon>
        <taxon>Phytoseioidea</taxon>
        <taxon>Phytoseiidae</taxon>
        <taxon>Typhlodrominae</taxon>
        <taxon>Galendromus</taxon>
    </lineage>
</organism>
<evidence type="ECO:0000256" key="1">
    <source>
        <dbReference type="SAM" id="MobiDB-lite"/>
    </source>
</evidence>
<accession>A0AAJ6QXB9</accession>
<dbReference type="AlphaFoldDB" id="A0AAJ6QXB9"/>
<proteinExistence type="predicted"/>
<dbReference type="GeneID" id="100902564"/>
<feature type="signal peptide" evidence="2">
    <location>
        <begin position="1"/>
        <end position="18"/>
    </location>
</feature>
<evidence type="ECO:0000313" key="4">
    <source>
        <dbReference type="RefSeq" id="XP_003746928.1"/>
    </source>
</evidence>
<sequence>MWLKLVFVCLWGIHFSSEDPLYPSESDPNFMKMFERKYANLVQIDQNRCLQKLTCILAKNESSFEDPVIAHIVRDFESIKTIHSNSPAFLFLAAYQTGLSKQKCEKAYPECPIGFVADERYLDDEEEDVAGAVETDTTTTTASSKQPDDIL</sequence>
<keyword evidence="3" id="KW-1185">Reference proteome</keyword>
<dbReference type="RefSeq" id="XP_003746928.1">
    <property type="nucleotide sequence ID" value="XM_003746880.2"/>
</dbReference>
<evidence type="ECO:0000256" key="2">
    <source>
        <dbReference type="SAM" id="SignalP"/>
    </source>
</evidence>
<evidence type="ECO:0000313" key="3">
    <source>
        <dbReference type="Proteomes" id="UP000694867"/>
    </source>
</evidence>
<dbReference type="InterPro" id="IPR006631">
    <property type="entry name" value="DM4_12"/>
</dbReference>
<dbReference type="Proteomes" id="UP000694867">
    <property type="component" value="Unplaced"/>
</dbReference>
<reference evidence="4" key="1">
    <citation type="submission" date="2025-08" db="UniProtKB">
        <authorList>
            <consortium name="RefSeq"/>
        </authorList>
    </citation>
    <scope>IDENTIFICATION</scope>
</reference>
<gene>
    <name evidence="4" type="primary">LOC100902564</name>
</gene>
<dbReference type="KEGG" id="goe:100902564"/>
<protein>
    <submittedName>
        <fullName evidence="4">Uncharacterized protein LOC100902564</fullName>
    </submittedName>
</protein>
<feature type="region of interest" description="Disordered" evidence="1">
    <location>
        <begin position="131"/>
        <end position="151"/>
    </location>
</feature>
<name>A0AAJ6QXB9_9ACAR</name>